<dbReference type="PANTHER" id="PTHR43630:SF2">
    <property type="entry name" value="GLYCOSYLTRANSFERASE"/>
    <property type="match status" value="1"/>
</dbReference>
<keyword evidence="2 3" id="KW-0802">TPR repeat</keyword>
<dbReference type="Pfam" id="PF00535">
    <property type="entry name" value="Glycos_transf_2"/>
    <property type="match status" value="1"/>
</dbReference>
<accession>A0A8A7KBM8</accession>
<dbReference type="InterPro" id="IPR011990">
    <property type="entry name" value="TPR-like_helical_dom_sf"/>
</dbReference>
<proteinExistence type="predicted"/>
<reference evidence="5" key="1">
    <citation type="submission" date="2019-12" db="EMBL/GenBank/DDBJ databases">
        <authorList>
            <person name="zhang j."/>
            <person name="sun C.M."/>
        </authorList>
    </citation>
    <scope>NUCLEOTIDE SEQUENCE</scope>
    <source>
        <strain evidence="5">NS-1</strain>
    </source>
</reference>
<gene>
    <name evidence="5" type="ORF">GM661_01545</name>
</gene>
<evidence type="ECO:0000256" key="3">
    <source>
        <dbReference type="PROSITE-ProRule" id="PRU00339"/>
    </source>
</evidence>
<dbReference type="InterPro" id="IPR013105">
    <property type="entry name" value="TPR_2"/>
</dbReference>
<dbReference type="EMBL" id="CP046640">
    <property type="protein sequence ID" value="QTL96749.1"/>
    <property type="molecule type" value="Genomic_DNA"/>
</dbReference>
<evidence type="ECO:0000256" key="1">
    <source>
        <dbReference type="ARBA" id="ARBA00022737"/>
    </source>
</evidence>
<dbReference type="Pfam" id="PF07719">
    <property type="entry name" value="TPR_2"/>
    <property type="match status" value="1"/>
</dbReference>
<name>A0A8A7KBM8_9FIRM</name>
<evidence type="ECO:0000256" key="2">
    <source>
        <dbReference type="ARBA" id="ARBA00022803"/>
    </source>
</evidence>
<dbReference type="CDD" id="cd02511">
    <property type="entry name" value="Beta4Glucosyltransferase"/>
    <property type="match status" value="1"/>
</dbReference>
<dbReference type="InterPro" id="IPR019734">
    <property type="entry name" value="TPR_rpt"/>
</dbReference>
<dbReference type="Pfam" id="PF13181">
    <property type="entry name" value="TPR_8"/>
    <property type="match status" value="1"/>
</dbReference>
<evidence type="ECO:0000259" key="4">
    <source>
        <dbReference type="Pfam" id="PF00535"/>
    </source>
</evidence>
<feature type="repeat" description="TPR" evidence="3">
    <location>
        <begin position="320"/>
        <end position="353"/>
    </location>
</feature>
<dbReference type="SUPFAM" id="SSF48452">
    <property type="entry name" value="TPR-like"/>
    <property type="match status" value="1"/>
</dbReference>
<dbReference type="SUPFAM" id="SSF53448">
    <property type="entry name" value="Nucleotide-diphospho-sugar transferases"/>
    <property type="match status" value="1"/>
</dbReference>
<dbReference type="SMART" id="SM00028">
    <property type="entry name" value="TPR"/>
    <property type="match status" value="4"/>
</dbReference>
<dbReference type="Proteomes" id="UP000665020">
    <property type="component" value="Chromosome"/>
</dbReference>
<dbReference type="KEGG" id="ifn:GM661_01545"/>
<feature type="repeat" description="TPR" evidence="3">
    <location>
        <begin position="275"/>
        <end position="308"/>
    </location>
</feature>
<keyword evidence="6" id="KW-1185">Reference proteome</keyword>
<organism evidence="5 6">
    <name type="scientific">Iocasia fonsfrigidae</name>
    <dbReference type="NCBI Taxonomy" id="2682810"/>
    <lineage>
        <taxon>Bacteria</taxon>
        <taxon>Bacillati</taxon>
        <taxon>Bacillota</taxon>
        <taxon>Clostridia</taxon>
        <taxon>Halanaerobiales</taxon>
        <taxon>Halanaerobiaceae</taxon>
        <taxon>Iocasia</taxon>
    </lineage>
</organism>
<feature type="domain" description="Glycosyltransferase 2-like" evidence="4">
    <location>
        <begin position="4"/>
        <end position="120"/>
    </location>
</feature>
<keyword evidence="1" id="KW-0677">Repeat</keyword>
<evidence type="ECO:0000313" key="5">
    <source>
        <dbReference type="EMBL" id="QTL96749.1"/>
    </source>
</evidence>
<dbReference type="AlphaFoldDB" id="A0A8A7KBM8"/>
<dbReference type="RefSeq" id="WP_230868459.1">
    <property type="nucleotide sequence ID" value="NZ_CP046640.1"/>
</dbReference>
<dbReference type="InterPro" id="IPR001173">
    <property type="entry name" value="Glyco_trans_2-like"/>
</dbReference>
<dbReference type="Gene3D" id="3.90.550.10">
    <property type="entry name" value="Spore Coat Polysaccharide Biosynthesis Protein SpsA, Chain A"/>
    <property type="match status" value="1"/>
</dbReference>
<dbReference type="InterPro" id="IPR029044">
    <property type="entry name" value="Nucleotide-diphossugar_trans"/>
</dbReference>
<dbReference type="PANTHER" id="PTHR43630">
    <property type="entry name" value="POLY-BETA-1,6-N-ACETYL-D-GLUCOSAMINE SYNTHASE"/>
    <property type="match status" value="1"/>
</dbReference>
<evidence type="ECO:0000313" key="6">
    <source>
        <dbReference type="Proteomes" id="UP000665020"/>
    </source>
</evidence>
<dbReference type="Gene3D" id="1.25.40.10">
    <property type="entry name" value="Tetratricopeptide repeat domain"/>
    <property type="match status" value="2"/>
</dbReference>
<dbReference type="PROSITE" id="PS50005">
    <property type="entry name" value="TPR"/>
    <property type="match status" value="2"/>
</dbReference>
<protein>
    <submittedName>
        <fullName evidence="5">Glycosyltransferase</fullName>
    </submittedName>
</protein>
<sequence length="405" mass="46767">MTLSICMIVRDEEDYLPDCLDSIAELADELIVVDTGSTDQTLNIAESYGARIFQIDWEHNFAVARNYSLARASGDWIFVLDADERLPLKFHSRVRGLLKKALENNIAGWLVQIKNYYGSVKSGDYVLDSACRIFRNQVEYRYSSPLHEEMSQVIQENDPEAVILKTDIYLEHLGYLDQLVSGKRKSRRNTLILEKALKKAPCDPFLIYAYGTELFQQNNYQGALQYYKKITANLAELSFGADLLYKTVTALLQQEEYIKGMNLLKKGLKLFPDFQALWFVKGEYHLRCNEFKKAIAAYHSCLQLNNNNNKFLEINGLSSFRTYHALARVYEMMGEDSKAIDYYLQALRENPGYQAVINGLKGLLIKIKKRAIDYLDLSKVAEKYDPIYDLYREWLMDGELSEKIK</sequence>